<organism evidence="1 2">
    <name type="scientific">Jatropha curcas</name>
    <name type="common">Barbados nut</name>
    <dbReference type="NCBI Taxonomy" id="180498"/>
    <lineage>
        <taxon>Eukaryota</taxon>
        <taxon>Viridiplantae</taxon>
        <taxon>Streptophyta</taxon>
        <taxon>Embryophyta</taxon>
        <taxon>Tracheophyta</taxon>
        <taxon>Spermatophyta</taxon>
        <taxon>Magnoliopsida</taxon>
        <taxon>eudicotyledons</taxon>
        <taxon>Gunneridae</taxon>
        <taxon>Pentapetalae</taxon>
        <taxon>rosids</taxon>
        <taxon>fabids</taxon>
        <taxon>Malpighiales</taxon>
        <taxon>Euphorbiaceae</taxon>
        <taxon>Crotonoideae</taxon>
        <taxon>Jatropheae</taxon>
        <taxon>Jatropha</taxon>
    </lineage>
</organism>
<sequence length="193" mass="22212">MHLLEIFPMLDNSIGIQLDLSRYLCWAIVEIWMCEHRVLLMPWLYNFFPSVDERTLPGGQAWRYNKICPYNNSDPVVFWHMLNDLKWNTHDKCVKRGFDTEVPDTAVVVGKLEHALGASFTFLSTSTGLPGMLSTHTVSLYRISMPGCPHVLIEDYNELSQLFKATRLKLAVMTLSDENIFISKRTTQKKSVL</sequence>
<evidence type="ECO:0000313" key="2">
    <source>
        <dbReference type="Proteomes" id="UP000027138"/>
    </source>
</evidence>
<name>A0A067KDJ2_JATCU</name>
<dbReference type="AlphaFoldDB" id="A0A067KDJ2"/>
<evidence type="ECO:0000313" key="1">
    <source>
        <dbReference type="EMBL" id="KDP33088.1"/>
    </source>
</evidence>
<gene>
    <name evidence="1" type="ORF">JCGZ_13582</name>
</gene>
<accession>A0A067KDJ2</accession>
<dbReference type="Proteomes" id="UP000027138">
    <property type="component" value="Unassembled WGS sequence"/>
</dbReference>
<proteinExistence type="predicted"/>
<protein>
    <submittedName>
        <fullName evidence="1">Uncharacterized protein</fullName>
    </submittedName>
</protein>
<reference evidence="1 2" key="1">
    <citation type="journal article" date="2014" name="PLoS ONE">
        <title>Global Analysis of Gene Expression Profiles in Physic Nut (Jatropha curcas L.) Seedlings Exposed to Salt Stress.</title>
        <authorList>
            <person name="Zhang L."/>
            <person name="Zhang C."/>
            <person name="Wu P."/>
            <person name="Chen Y."/>
            <person name="Li M."/>
            <person name="Jiang H."/>
            <person name="Wu G."/>
        </authorList>
    </citation>
    <scope>NUCLEOTIDE SEQUENCE [LARGE SCALE GENOMIC DNA]</scope>
    <source>
        <strain evidence="2">cv. GZQX0401</strain>
        <tissue evidence="1">Young leaves</tissue>
    </source>
</reference>
<keyword evidence="2" id="KW-1185">Reference proteome</keyword>
<dbReference type="EMBL" id="KK914563">
    <property type="protein sequence ID" value="KDP33088.1"/>
    <property type="molecule type" value="Genomic_DNA"/>
</dbReference>